<feature type="non-terminal residue" evidence="1">
    <location>
        <position position="67"/>
    </location>
</feature>
<evidence type="ECO:0000313" key="1">
    <source>
        <dbReference type="EMBL" id="ETJ44572.1"/>
    </source>
</evidence>
<dbReference type="AlphaFoldDB" id="W1YQ09"/>
<comment type="caution">
    <text evidence="1">The sequence shown here is derived from an EMBL/GenBank/DDBJ whole genome shotgun (WGS) entry which is preliminary data.</text>
</comment>
<protein>
    <submittedName>
        <fullName evidence="1">Isopentenyl-diphosphate delta-isomerase</fullName>
    </submittedName>
</protein>
<feature type="non-terminal residue" evidence="1">
    <location>
        <position position="1"/>
    </location>
</feature>
<sequence length="67" mass="7356">GIRTVDLSGRGGTSFAYIENRRGGNRDYLNDWGQSTLQALLNAQPMMDKMDILVSGGVRQPLDMVKA</sequence>
<name>W1YQ09_9ZZZZ</name>
<organism evidence="1">
    <name type="scientific">human gut metagenome</name>
    <dbReference type="NCBI Taxonomy" id="408170"/>
    <lineage>
        <taxon>unclassified sequences</taxon>
        <taxon>metagenomes</taxon>
        <taxon>organismal metagenomes</taxon>
    </lineage>
</organism>
<gene>
    <name evidence="1" type="ORF">Q604_UNBC01431G0001</name>
</gene>
<dbReference type="InterPro" id="IPR013785">
    <property type="entry name" value="Aldolase_TIM"/>
</dbReference>
<dbReference type="GO" id="GO:0004452">
    <property type="term" value="F:isopentenyl-diphosphate delta-isomerase activity"/>
    <property type="evidence" value="ECO:0007669"/>
    <property type="project" value="InterPro"/>
</dbReference>
<dbReference type="GO" id="GO:0008299">
    <property type="term" value="P:isoprenoid biosynthetic process"/>
    <property type="evidence" value="ECO:0007669"/>
    <property type="project" value="InterPro"/>
</dbReference>
<dbReference type="PANTHER" id="PTHR43665:SF1">
    <property type="entry name" value="ISOPENTENYL-DIPHOSPHATE DELTA-ISOMERASE"/>
    <property type="match status" value="1"/>
</dbReference>
<dbReference type="InterPro" id="IPR011179">
    <property type="entry name" value="IPdP_isomerase"/>
</dbReference>
<dbReference type="Gene3D" id="3.20.20.70">
    <property type="entry name" value="Aldolase class I"/>
    <property type="match status" value="1"/>
</dbReference>
<keyword evidence="1" id="KW-0413">Isomerase</keyword>
<reference evidence="1" key="1">
    <citation type="submission" date="2013-12" db="EMBL/GenBank/DDBJ databases">
        <title>A Varibaculum cambriense genome reconstructed from a premature infant gut community with otherwise low bacterial novelty that shifts toward anaerobic metabolism during the third week of life.</title>
        <authorList>
            <person name="Brown C.T."/>
            <person name="Sharon I."/>
            <person name="Thomas B.C."/>
            <person name="Castelle C.J."/>
            <person name="Morowitz M.J."/>
            <person name="Banfield J.F."/>
        </authorList>
    </citation>
    <scope>NUCLEOTIDE SEQUENCE</scope>
</reference>
<accession>W1YQ09</accession>
<dbReference type="PANTHER" id="PTHR43665">
    <property type="entry name" value="ISOPENTENYL-DIPHOSPHATE DELTA-ISOMERASE"/>
    <property type="match status" value="1"/>
</dbReference>
<proteinExistence type="predicted"/>
<dbReference type="SUPFAM" id="SSF51395">
    <property type="entry name" value="FMN-linked oxidoreductases"/>
    <property type="match status" value="1"/>
</dbReference>
<dbReference type="EMBL" id="AZMM01001431">
    <property type="protein sequence ID" value="ETJ44572.1"/>
    <property type="molecule type" value="Genomic_DNA"/>
</dbReference>
<dbReference type="GO" id="GO:0010181">
    <property type="term" value="F:FMN binding"/>
    <property type="evidence" value="ECO:0007669"/>
    <property type="project" value="InterPro"/>
</dbReference>